<comment type="caution">
    <text evidence="1">The sequence shown here is derived from an EMBL/GenBank/DDBJ whole genome shotgun (WGS) entry which is preliminary data.</text>
</comment>
<keyword evidence="2" id="KW-1185">Reference proteome</keyword>
<evidence type="ECO:0000313" key="2">
    <source>
        <dbReference type="Proteomes" id="UP001328107"/>
    </source>
</evidence>
<reference evidence="2" key="1">
    <citation type="submission" date="2022-10" db="EMBL/GenBank/DDBJ databases">
        <title>Genome assembly of Pristionchus species.</title>
        <authorList>
            <person name="Yoshida K."/>
            <person name="Sommer R.J."/>
        </authorList>
    </citation>
    <scope>NUCLEOTIDE SEQUENCE [LARGE SCALE GENOMIC DNA]</scope>
    <source>
        <strain evidence="2">RS5460</strain>
    </source>
</reference>
<dbReference type="EMBL" id="BTRK01000002">
    <property type="protein sequence ID" value="GMR38239.1"/>
    <property type="molecule type" value="Genomic_DNA"/>
</dbReference>
<evidence type="ECO:0000313" key="1">
    <source>
        <dbReference type="EMBL" id="GMR38239.1"/>
    </source>
</evidence>
<sequence>LIISIHSSVLDHERTWKGDSDQSDPCQLSKKNLDCSQFRSNTLSFLKEGMDENLLAIRSLLKVVCCQPNDEWPLNVHCVFPLRHEQLTISPGTPVQS</sequence>
<name>A0AAN5CD42_9BILA</name>
<organism evidence="1 2">
    <name type="scientific">Pristionchus mayeri</name>
    <dbReference type="NCBI Taxonomy" id="1317129"/>
    <lineage>
        <taxon>Eukaryota</taxon>
        <taxon>Metazoa</taxon>
        <taxon>Ecdysozoa</taxon>
        <taxon>Nematoda</taxon>
        <taxon>Chromadorea</taxon>
        <taxon>Rhabditida</taxon>
        <taxon>Rhabditina</taxon>
        <taxon>Diplogasteromorpha</taxon>
        <taxon>Diplogasteroidea</taxon>
        <taxon>Neodiplogasteridae</taxon>
        <taxon>Pristionchus</taxon>
    </lineage>
</organism>
<feature type="non-terminal residue" evidence="1">
    <location>
        <position position="1"/>
    </location>
</feature>
<dbReference type="Proteomes" id="UP001328107">
    <property type="component" value="Unassembled WGS sequence"/>
</dbReference>
<protein>
    <submittedName>
        <fullName evidence="1">Uncharacterized protein</fullName>
    </submittedName>
</protein>
<gene>
    <name evidence="1" type="ORF">PMAYCL1PPCAC_08434</name>
</gene>
<accession>A0AAN5CD42</accession>
<proteinExistence type="predicted"/>
<dbReference type="AlphaFoldDB" id="A0AAN5CD42"/>